<gene>
    <name evidence="1" type="ORF">D174_04210</name>
</gene>
<dbReference type="Proteomes" id="UP000018763">
    <property type="component" value="Chromosome"/>
</dbReference>
<sequence length="287" mass="31668">MSRRNSFLDLAKRNSRAQALLDEVVPECAQLTATALAAEDRAQELRSAATRAPAWPTAPDELTPEWLDTEVDRRLGATRIDTQLEVLRDLITSSQDEANSLIVERRDDLIELLAQDLEALVDEIGAAVERLGPGVDTAAAAIDADAADTWKQISTAVPVYEDIRLVQLELYRSADFEKIDRAACGDGIQVYDPEARLYYHRNLDDVAPDWKPGLDARGNQRDSSLPWPSDPTQRLIWCINRDSGIWCPTATEIAASLNTVPPRLQGGDRERPAATDSLINLPFINAG</sequence>
<accession>V5XH96</accession>
<dbReference type="AlphaFoldDB" id="V5XH96"/>
<protein>
    <submittedName>
        <fullName evidence="1">Uncharacterized protein</fullName>
    </submittedName>
</protein>
<evidence type="ECO:0000313" key="2">
    <source>
        <dbReference type="Proteomes" id="UP000018763"/>
    </source>
</evidence>
<reference evidence="1 2" key="1">
    <citation type="journal article" date="2014" name="Genome Announc.">
        <title>Complete Genome Sequence of Sterol-Transforming Mycobacterium neoaurum Strain VKM Ac-1815D.</title>
        <authorList>
            <person name="Shtratnikova V.Y."/>
            <person name="Bragin E.Y."/>
            <person name="Dovbnya D.V."/>
            <person name="Pekov Y.A."/>
            <person name="Schelkunov M.I."/>
            <person name="Strizhov N."/>
            <person name="Ivashina T.V."/>
            <person name="Ashapkin V.V."/>
            <person name="Donova M.V."/>
        </authorList>
    </citation>
    <scope>NUCLEOTIDE SEQUENCE [LARGE SCALE GENOMIC DNA]</scope>
    <source>
        <strain evidence="1 2">VKM Ac-1815D</strain>
    </source>
</reference>
<name>V5XH96_MYCNE</name>
<dbReference type="HOGENOM" id="CLU_969166_0_0_11"/>
<organism evidence="1 2">
    <name type="scientific">Mycolicibacterium neoaurum VKM Ac-1815D</name>
    <dbReference type="NCBI Taxonomy" id="700508"/>
    <lineage>
        <taxon>Bacteria</taxon>
        <taxon>Bacillati</taxon>
        <taxon>Actinomycetota</taxon>
        <taxon>Actinomycetes</taxon>
        <taxon>Mycobacteriales</taxon>
        <taxon>Mycobacteriaceae</taxon>
        <taxon>Mycolicibacterium</taxon>
    </lineage>
</organism>
<dbReference type="RefSeq" id="WP_019513437.1">
    <property type="nucleotide sequence ID" value="NC_023036.2"/>
</dbReference>
<dbReference type="KEGG" id="mne:D174_04210"/>
<proteinExistence type="predicted"/>
<keyword evidence="2" id="KW-1185">Reference proteome</keyword>
<dbReference type="EMBL" id="CP006936">
    <property type="protein sequence ID" value="AHC27820.1"/>
    <property type="molecule type" value="Genomic_DNA"/>
</dbReference>
<evidence type="ECO:0000313" key="1">
    <source>
        <dbReference type="EMBL" id="AHC27820.1"/>
    </source>
</evidence>
<dbReference type="GeneID" id="43448712"/>